<dbReference type="SUPFAM" id="SSF53335">
    <property type="entry name" value="S-adenosyl-L-methionine-dependent methyltransferases"/>
    <property type="match status" value="1"/>
</dbReference>
<feature type="binding site" evidence="6">
    <location>
        <position position="173"/>
    </location>
    <ligand>
        <name>S-adenosyl-L-methionine</name>
        <dbReference type="ChEBI" id="CHEBI:59789"/>
    </ligand>
</feature>
<evidence type="ECO:0000256" key="5">
    <source>
        <dbReference type="PIRNR" id="PIRNR037350"/>
    </source>
</evidence>
<dbReference type="OrthoDB" id="514248at2759"/>
<dbReference type="InterPro" id="IPR010286">
    <property type="entry name" value="METTL16/RlmF"/>
</dbReference>
<feature type="region of interest" description="Disordered" evidence="7">
    <location>
        <begin position="360"/>
        <end position="406"/>
    </location>
</feature>
<dbReference type="GO" id="GO:0005634">
    <property type="term" value="C:nucleus"/>
    <property type="evidence" value="ECO:0007669"/>
    <property type="project" value="TreeGrafter"/>
</dbReference>
<dbReference type="PANTHER" id="PTHR13393:SF0">
    <property type="entry name" value="RNA N6-ADENOSINE-METHYLTRANSFERASE METTL16"/>
    <property type="match status" value="1"/>
</dbReference>
<dbReference type="InterPro" id="IPR029063">
    <property type="entry name" value="SAM-dependent_MTases_sf"/>
</dbReference>
<feature type="binding site" evidence="6">
    <location>
        <position position="102"/>
    </location>
    <ligand>
        <name>S-adenosyl-L-methionine</name>
        <dbReference type="ChEBI" id="CHEBI:59789"/>
    </ligand>
</feature>
<dbReference type="PANTHER" id="PTHR13393">
    <property type="entry name" value="SAM-DEPENDENT METHYLTRANSFERASE"/>
    <property type="match status" value="1"/>
</dbReference>
<feature type="binding site" evidence="6">
    <location>
        <position position="126"/>
    </location>
    <ligand>
        <name>S-adenosyl-L-methionine</name>
        <dbReference type="ChEBI" id="CHEBI:59789"/>
    </ligand>
</feature>
<dbReference type="GO" id="GO:0008168">
    <property type="term" value="F:methyltransferase activity"/>
    <property type="evidence" value="ECO:0007669"/>
    <property type="project" value="UniProtKB-UniRule"/>
</dbReference>
<evidence type="ECO:0000256" key="2">
    <source>
        <dbReference type="ARBA" id="ARBA00022603"/>
    </source>
</evidence>
<name>A0A443SE91_9ACAR</name>
<evidence type="ECO:0000256" key="1">
    <source>
        <dbReference type="ARBA" id="ARBA00005878"/>
    </source>
</evidence>
<comment type="similarity">
    <text evidence="1 5">Belongs to the methyltransferase superfamily. METTL16/RlmF family.</text>
</comment>
<keyword evidence="4 6" id="KW-0949">S-adenosyl-L-methionine</keyword>
<dbReference type="EC" id="2.1.1.-" evidence="5"/>
<dbReference type="VEuPathDB" id="VectorBase:LDEU006199"/>
<evidence type="ECO:0000313" key="9">
    <source>
        <dbReference type="Proteomes" id="UP000288716"/>
    </source>
</evidence>
<gene>
    <name evidence="8" type="ORF">B4U80_00719</name>
</gene>
<keyword evidence="2 5" id="KW-0489">Methyltransferase</keyword>
<dbReference type="Proteomes" id="UP000288716">
    <property type="component" value="Unassembled WGS sequence"/>
</dbReference>
<reference evidence="8 9" key="1">
    <citation type="journal article" date="2018" name="Gigascience">
        <title>Genomes of trombidid mites reveal novel predicted allergens and laterally-transferred genes associated with secondary metabolism.</title>
        <authorList>
            <person name="Dong X."/>
            <person name="Chaisiri K."/>
            <person name="Xia D."/>
            <person name="Armstrong S.D."/>
            <person name="Fang Y."/>
            <person name="Donnelly M.J."/>
            <person name="Kadowaki T."/>
            <person name="McGarry J.W."/>
            <person name="Darby A.C."/>
            <person name="Makepeace B.L."/>
        </authorList>
    </citation>
    <scope>NUCLEOTIDE SEQUENCE [LARGE SCALE GENOMIC DNA]</scope>
    <source>
        <strain evidence="8">UoL-UT</strain>
    </source>
</reference>
<keyword evidence="3 5" id="KW-0808">Transferase</keyword>
<dbReference type="AlphaFoldDB" id="A0A443SE91"/>
<dbReference type="InterPro" id="IPR017182">
    <property type="entry name" value="METTL16/PsiM"/>
</dbReference>
<evidence type="ECO:0000313" key="8">
    <source>
        <dbReference type="EMBL" id="RWS25840.1"/>
    </source>
</evidence>
<accession>A0A443SE91</accession>
<feature type="binding site" evidence="6">
    <location>
        <position position="75"/>
    </location>
    <ligand>
        <name>S-adenosyl-L-methionine</name>
        <dbReference type="ChEBI" id="CHEBI:59789"/>
    </ligand>
</feature>
<dbReference type="GO" id="GO:0070475">
    <property type="term" value="P:rRNA base methylation"/>
    <property type="evidence" value="ECO:0007669"/>
    <property type="project" value="TreeGrafter"/>
</dbReference>
<evidence type="ECO:0000256" key="4">
    <source>
        <dbReference type="ARBA" id="ARBA00022691"/>
    </source>
</evidence>
<evidence type="ECO:0000256" key="3">
    <source>
        <dbReference type="ARBA" id="ARBA00022679"/>
    </source>
</evidence>
<sequence length="469" mass="54614">MNHRNVFRNKPDFEELAKEYPNFASFVRRNKKEKASIDFKNAEALRCLTTVLLHKYFGITINIPDNRLIPAVPQRLNYLLWVEDVLNKLDLHSKTIKGFDVGTGASCIFPLLGVRNNKHWYFVATETDPLSLNTALENVANNDLKHRITVIPGKPDALITNIVEEEMDFLMCNPPFFESKFDVEMTESCYSKSRRSPSLANTANECESVTEGGEISFVKRLIEESLSLKTKIKVYTVMLGRKRSLTILKNELKKHCPDPICSYTSTEFYQGKTIRWGLAWTFVPELTLKPITQTKKKKLKSFSFELKNVRVVKYEFNAVYEKLKYLLTEELEISNFDVIREEPNNVELWIKSQTNSWSHQRRKRRMQHKCESTQMSTSDDSEIVENSLKRKHESSSDESLSDMELNEQKRTKEITVTSVPKEEECYLLHCSIKLKSVNKSIFIEFQRKENCSDAESTYQIFQYFKNHLA</sequence>
<dbReference type="STRING" id="299467.A0A443SE91"/>
<dbReference type="EMBL" id="NCKV01003332">
    <property type="protein sequence ID" value="RWS25840.1"/>
    <property type="molecule type" value="Genomic_DNA"/>
</dbReference>
<evidence type="ECO:0000256" key="6">
    <source>
        <dbReference type="PIRSR" id="PIRSR037350-1"/>
    </source>
</evidence>
<evidence type="ECO:0000256" key="7">
    <source>
        <dbReference type="SAM" id="MobiDB-lite"/>
    </source>
</evidence>
<organism evidence="8 9">
    <name type="scientific">Leptotrombidium deliense</name>
    <dbReference type="NCBI Taxonomy" id="299467"/>
    <lineage>
        <taxon>Eukaryota</taxon>
        <taxon>Metazoa</taxon>
        <taxon>Ecdysozoa</taxon>
        <taxon>Arthropoda</taxon>
        <taxon>Chelicerata</taxon>
        <taxon>Arachnida</taxon>
        <taxon>Acari</taxon>
        <taxon>Acariformes</taxon>
        <taxon>Trombidiformes</taxon>
        <taxon>Prostigmata</taxon>
        <taxon>Anystina</taxon>
        <taxon>Parasitengona</taxon>
        <taxon>Trombiculoidea</taxon>
        <taxon>Trombiculidae</taxon>
        <taxon>Leptotrombidium</taxon>
    </lineage>
</organism>
<comment type="caution">
    <text evidence="8">The sequence shown here is derived from an EMBL/GenBank/DDBJ whole genome shotgun (WGS) entry which is preliminary data.</text>
</comment>
<proteinExistence type="inferred from homology"/>
<dbReference type="Gene3D" id="3.40.50.150">
    <property type="entry name" value="Vaccinia Virus protein VP39"/>
    <property type="match status" value="1"/>
</dbReference>
<protein>
    <recommendedName>
        <fullName evidence="5">U6 small nuclear RNA (adenine-(43)-N(6))-methyltransferase</fullName>
        <ecNumber evidence="5">2.1.1.-</ecNumber>
    </recommendedName>
</protein>
<keyword evidence="9" id="KW-1185">Reference proteome</keyword>
<dbReference type="Pfam" id="PF05971">
    <property type="entry name" value="Methyltransf_10"/>
    <property type="match status" value="1"/>
</dbReference>
<dbReference type="PIRSF" id="PIRSF037350">
    <property type="entry name" value="Mtase_ZK1128_prd"/>
    <property type="match status" value="1"/>
</dbReference>
<dbReference type="CDD" id="cd02440">
    <property type="entry name" value="AdoMet_MTases"/>
    <property type="match status" value="1"/>
</dbReference>